<dbReference type="PANTHER" id="PTHR46018">
    <property type="entry name" value="ZINC PHOSPHODIESTERASE ELAC PROTEIN 1"/>
    <property type="match status" value="1"/>
</dbReference>
<feature type="binding site" evidence="3">
    <location>
        <position position="63"/>
    </location>
    <ligand>
        <name>Zn(2+)</name>
        <dbReference type="ChEBI" id="CHEBI:29105"/>
        <label>1</label>
        <note>catalytic</note>
    </ligand>
</feature>
<dbReference type="NCBIfam" id="NF000801">
    <property type="entry name" value="PRK00055.1-3"/>
    <property type="match status" value="1"/>
</dbReference>
<evidence type="ECO:0000313" key="4">
    <source>
        <dbReference type="EMBL" id="MBU9713995.1"/>
    </source>
</evidence>
<dbReference type="EMBL" id="JAHQCS010000161">
    <property type="protein sequence ID" value="MBU9713995.1"/>
    <property type="molecule type" value="Genomic_DNA"/>
</dbReference>
<comment type="caution">
    <text evidence="4">The sequence shown here is derived from an EMBL/GenBank/DDBJ whole genome shotgun (WGS) entry which is preliminary data.</text>
</comment>
<dbReference type="HAMAP" id="MF_01818">
    <property type="entry name" value="RNase_Z_BN"/>
    <property type="match status" value="1"/>
</dbReference>
<feature type="binding site" evidence="3">
    <location>
        <position position="212"/>
    </location>
    <ligand>
        <name>Zn(2+)</name>
        <dbReference type="ChEBI" id="CHEBI:29105"/>
        <label>2</label>
        <note>catalytic</note>
    </ligand>
</feature>
<accession>A0ABS6JJZ5</accession>
<dbReference type="Proteomes" id="UP000784880">
    <property type="component" value="Unassembled WGS sequence"/>
</dbReference>
<reference evidence="4 5" key="1">
    <citation type="submission" date="2021-06" db="EMBL/GenBank/DDBJ databases">
        <title>Bacillus sp. RD4P76, an endophyte from a halophyte.</title>
        <authorList>
            <person name="Sun J.-Q."/>
        </authorList>
    </citation>
    <scope>NUCLEOTIDE SEQUENCE [LARGE SCALE GENOMIC DNA]</scope>
    <source>
        <strain evidence="4 5">CGMCC 1.15917</strain>
    </source>
</reference>
<dbReference type="Pfam" id="PF23023">
    <property type="entry name" value="Anti-Pycsar_Apyc1"/>
    <property type="match status" value="1"/>
</dbReference>
<dbReference type="InterPro" id="IPR013471">
    <property type="entry name" value="RNase_Z/BN"/>
</dbReference>
<feature type="active site" description="Proton acceptor" evidence="3">
    <location>
        <position position="67"/>
    </location>
</feature>
<keyword evidence="3" id="KW-0479">Metal-binding</keyword>
<feature type="binding site" evidence="3">
    <location>
        <position position="68"/>
    </location>
    <ligand>
        <name>Zn(2+)</name>
        <dbReference type="ChEBI" id="CHEBI:29105"/>
        <label>2</label>
        <note>catalytic</note>
    </ligand>
</feature>
<evidence type="ECO:0000313" key="5">
    <source>
        <dbReference type="Proteomes" id="UP000784880"/>
    </source>
</evidence>
<keyword evidence="2 3" id="KW-0862">Zinc</keyword>
<feature type="binding site" evidence="3">
    <location>
        <position position="270"/>
    </location>
    <ligand>
        <name>Zn(2+)</name>
        <dbReference type="ChEBI" id="CHEBI:29105"/>
        <label>2</label>
        <note>catalytic</note>
    </ligand>
</feature>
<keyword evidence="5" id="KW-1185">Reference proteome</keyword>
<keyword evidence="3" id="KW-0540">Nuclease</keyword>
<proteinExistence type="inferred from homology"/>
<keyword evidence="3" id="KW-0819">tRNA processing</keyword>
<dbReference type="RefSeq" id="WP_217068268.1">
    <property type="nucleotide sequence ID" value="NZ_JAHQCS010000161.1"/>
</dbReference>
<dbReference type="GO" id="GO:0042781">
    <property type="term" value="F:3'-tRNA processing endoribonuclease activity"/>
    <property type="evidence" value="ECO:0007669"/>
    <property type="project" value="UniProtKB-EC"/>
</dbReference>
<gene>
    <name evidence="3 4" type="primary">rnz</name>
    <name evidence="4" type="ORF">KS419_19870</name>
</gene>
<dbReference type="EC" id="3.1.26.11" evidence="3"/>
<evidence type="ECO:0000256" key="2">
    <source>
        <dbReference type="ARBA" id="ARBA00022833"/>
    </source>
</evidence>
<evidence type="ECO:0000256" key="3">
    <source>
        <dbReference type="HAMAP-Rule" id="MF_01818"/>
    </source>
</evidence>
<comment type="cofactor">
    <cofactor evidence="3">
        <name>Zn(2+)</name>
        <dbReference type="ChEBI" id="CHEBI:29105"/>
    </cofactor>
    <text evidence="3">Binds 2 Zn(2+) ions.</text>
</comment>
<keyword evidence="1 3" id="KW-0255">Endonuclease</keyword>
<comment type="function">
    <text evidence="3">Zinc phosphodiesterase, which displays some tRNA 3'-processing endonuclease activity. Probably involved in tRNA maturation, by removing a 3'-trailer from precursor tRNA.</text>
</comment>
<dbReference type="PANTHER" id="PTHR46018:SF2">
    <property type="entry name" value="ZINC PHOSPHODIESTERASE ELAC PROTEIN 1"/>
    <property type="match status" value="1"/>
</dbReference>
<keyword evidence="3 4" id="KW-0378">Hydrolase</keyword>
<comment type="subunit">
    <text evidence="3">Homodimer.</text>
</comment>
<dbReference type="CDD" id="cd07717">
    <property type="entry name" value="RNaseZ_ZiPD-like_MBL-fold"/>
    <property type="match status" value="1"/>
</dbReference>
<organism evidence="4 5">
    <name type="scientific">Evansella tamaricis</name>
    <dbReference type="NCBI Taxonomy" id="2069301"/>
    <lineage>
        <taxon>Bacteria</taxon>
        <taxon>Bacillati</taxon>
        <taxon>Bacillota</taxon>
        <taxon>Bacilli</taxon>
        <taxon>Bacillales</taxon>
        <taxon>Bacillaceae</taxon>
        <taxon>Evansella</taxon>
    </lineage>
</organism>
<comment type="catalytic activity">
    <reaction evidence="3">
        <text>Endonucleolytic cleavage of RNA, removing extra 3' nucleotides from tRNA precursor, generating 3' termini of tRNAs. A 3'-hydroxy group is left at the tRNA terminus and a 5'-phosphoryl group is left at the trailer molecule.</text>
        <dbReference type="EC" id="3.1.26.11"/>
    </reaction>
</comment>
<feature type="binding site" evidence="3">
    <location>
        <position position="67"/>
    </location>
    <ligand>
        <name>Zn(2+)</name>
        <dbReference type="ChEBI" id="CHEBI:29105"/>
        <label>2</label>
        <note>catalytic</note>
    </ligand>
</feature>
<comment type="similarity">
    <text evidence="3">Belongs to the RNase Z family.</text>
</comment>
<dbReference type="NCBIfam" id="TIGR02651">
    <property type="entry name" value="RNase_Z"/>
    <property type="match status" value="1"/>
</dbReference>
<sequence>MKLTFLGTGSGVPAKHRNVSSFALHIMNKEGSVWLFDCGEATQHQILHTSIKLRKINKIFLTHLHGDHIFGLPGLLGSRSFQGAETPLTIYGPQGIKDFIEISMKISYTFLRYPLDIKEFKDEKPLFECDEFIVETGQLIHGVPSYGFRITQKDLPGPLLMEKIKEAGIPTGPHLKQLKKGSYITLNDGRSFHGRDFIGPPKKGLVVTILGDTKFSETAIRLAEQADLLVHESTFSAEDGELAFDYYHSTSTQAATVAKLAKAKQLLLNHISSRYQMEDAKELLHQAKEVFENTVLAEDFMTLQITKHLRD</sequence>
<evidence type="ECO:0000256" key="1">
    <source>
        <dbReference type="ARBA" id="ARBA00022759"/>
    </source>
</evidence>
<feature type="binding site" evidence="3">
    <location>
        <position position="65"/>
    </location>
    <ligand>
        <name>Zn(2+)</name>
        <dbReference type="ChEBI" id="CHEBI:29105"/>
        <label>1</label>
        <note>catalytic</note>
    </ligand>
</feature>
<name>A0ABS6JJZ5_9BACI</name>
<feature type="binding site" evidence="3">
    <location>
        <position position="212"/>
    </location>
    <ligand>
        <name>Zn(2+)</name>
        <dbReference type="ChEBI" id="CHEBI:29105"/>
        <label>1</label>
        <note>catalytic</note>
    </ligand>
</feature>
<feature type="binding site" evidence="3">
    <location>
        <position position="141"/>
    </location>
    <ligand>
        <name>Zn(2+)</name>
        <dbReference type="ChEBI" id="CHEBI:29105"/>
        <label>1</label>
        <note>catalytic</note>
    </ligand>
</feature>
<protein>
    <recommendedName>
        <fullName evidence="3">Ribonuclease Z</fullName>
        <shortName evidence="3">RNase Z</shortName>
        <ecNumber evidence="3">3.1.26.11</ecNumber>
    </recommendedName>
    <alternativeName>
        <fullName evidence="3">tRNA 3 endonuclease</fullName>
    </alternativeName>
    <alternativeName>
        <fullName evidence="3">tRNase Z</fullName>
    </alternativeName>
</protein>